<reference evidence="2 3" key="1">
    <citation type="submission" date="2015-02" db="EMBL/GenBank/DDBJ databases">
        <authorList>
            <person name="Ju K.-S."/>
            <person name="Doroghazi J.R."/>
            <person name="Metcalf W."/>
        </authorList>
    </citation>
    <scope>NUCLEOTIDE SEQUENCE [LARGE SCALE GENOMIC DNA]</scope>
    <source>
        <strain evidence="2 3">NRRL B-16140</strain>
    </source>
</reference>
<dbReference type="PATRIC" id="fig|68170.10.peg.8805"/>
<keyword evidence="3" id="KW-1185">Reference proteome</keyword>
<dbReference type="STRING" id="68170.GCA_000974445_04955"/>
<evidence type="ECO:0000313" key="2">
    <source>
        <dbReference type="EMBL" id="KJK43226.1"/>
    </source>
</evidence>
<dbReference type="AlphaFoldDB" id="A0A0F0GKY1"/>
<keyword evidence="1" id="KW-0812">Transmembrane</keyword>
<keyword evidence="1" id="KW-0472">Membrane</keyword>
<dbReference type="EMBL" id="JYJG01000300">
    <property type="protein sequence ID" value="KJK43226.1"/>
    <property type="molecule type" value="Genomic_DNA"/>
</dbReference>
<accession>A0A0F0GKY1</accession>
<proteinExistence type="predicted"/>
<name>A0A0F0GKY1_LENAE</name>
<organism evidence="2 3">
    <name type="scientific">Lentzea aerocolonigenes</name>
    <name type="common">Lechevalieria aerocolonigenes</name>
    <name type="synonym">Saccharothrix aerocolonigenes</name>
    <dbReference type="NCBI Taxonomy" id="68170"/>
    <lineage>
        <taxon>Bacteria</taxon>
        <taxon>Bacillati</taxon>
        <taxon>Actinomycetota</taxon>
        <taxon>Actinomycetes</taxon>
        <taxon>Pseudonocardiales</taxon>
        <taxon>Pseudonocardiaceae</taxon>
        <taxon>Lentzea</taxon>
    </lineage>
</organism>
<keyword evidence="1" id="KW-1133">Transmembrane helix</keyword>
<gene>
    <name evidence="2" type="ORF">UK23_34045</name>
</gene>
<sequence>MANEVAERHRVFAAIIRRVVVRQTVMVCVLAVLAYGVLWWFFTNDDAPAPKTAESLFLTDYSKAEKGSCVRFNGPGENDLGLTLIDCENQKAALKVGTVLTNTSGECPRGDYKVLRDTRHNAALCLLPNAAQGDCFELDADDLQRSVVSKFDCTAPRVNVQVVGVEKESCPAEAELGVPYEEMTLCLRRVR</sequence>
<protein>
    <submittedName>
        <fullName evidence="2">Uncharacterized protein</fullName>
    </submittedName>
</protein>
<evidence type="ECO:0000256" key="1">
    <source>
        <dbReference type="SAM" id="Phobius"/>
    </source>
</evidence>
<comment type="caution">
    <text evidence="2">The sequence shown here is derived from an EMBL/GenBank/DDBJ whole genome shotgun (WGS) entry which is preliminary data.</text>
</comment>
<evidence type="ECO:0000313" key="3">
    <source>
        <dbReference type="Proteomes" id="UP000033393"/>
    </source>
</evidence>
<feature type="transmembrane region" description="Helical" evidence="1">
    <location>
        <begin position="20"/>
        <end position="42"/>
    </location>
</feature>
<dbReference type="Proteomes" id="UP000033393">
    <property type="component" value="Unassembled WGS sequence"/>
</dbReference>